<name>A0ABN9Y2M3_9DINO</name>
<sequence>MLAAALPEWIKAGSQCCYVSKTQGRSTHRVRVQKVDEGQQLAAALGVPPSRQPPHSGRLQGKSLFRARMPHAPRRQQIGEASRSPTEVTIFFDEKRKRVHLSSGVLGKFGQCEICLRASGVADLLPPGACVRLLRIDLAVPLLGR</sequence>
<reference evidence="1" key="1">
    <citation type="submission" date="2023-10" db="EMBL/GenBank/DDBJ databases">
        <authorList>
            <person name="Chen Y."/>
            <person name="Shah S."/>
            <person name="Dougan E. K."/>
            <person name="Thang M."/>
            <person name="Chan C."/>
        </authorList>
    </citation>
    <scope>NUCLEOTIDE SEQUENCE [LARGE SCALE GENOMIC DNA]</scope>
</reference>
<protein>
    <submittedName>
        <fullName evidence="1">Uncharacterized protein</fullName>
    </submittedName>
</protein>
<evidence type="ECO:0000313" key="2">
    <source>
        <dbReference type="Proteomes" id="UP001189429"/>
    </source>
</evidence>
<keyword evidence="2" id="KW-1185">Reference proteome</keyword>
<comment type="caution">
    <text evidence="1">The sequence shown here is derived from an EMBL/GenBank/DDBJ whole genome shotgun (WGS) entry which is preliminary data.</text>
</comment>
<evidence type="ECO:0000313" key="1">
    <source>
        <dbReference type="EMBL" id="CAK0906720.1"/>
    </source>
</evidence>
<accession>A0ABN9Y2M3</accession>
<organism evidence="1 2">
    <name type="scientific">Prorocentrum cordatum</name>
    <dbReference type="NCBI Taxonomy" id="2364126"/>
    <lineage>
        <taxon>Eukaryota</taxon>
        <taxon>Sar</taxon>
        <taxon>Alveolata</taxon>
        <taxon>Dinophyceae</taxon>
        <taxon>Prorocentrales</taxon>
        <taxon>Prorocentraceae</taxon>
        <taxon>Prorocentrum</taxon>
    </lineage>
</organism>
<dbReference type="EMBL" id="CAUYUJ010021738">
    <property type="protein sequence ID" value="CAK0906720.1"/>
    <property type="molecule type" value="Genomic_DNA"/>
</dbReference>
<dbReference type="Proteomes" id="UP001189429">
    <property type="component" value="Unassembled WGS sequence"/>
</dbReference>
<gene>
    <name evidence="1" type="ORF">PCOR1329_LOCUS81962</name>
</gene>
<proteinExistence type="predicted"/>